<feature type="non-terminal residue" evidence="2">
    <location>
        <position position="1"/>
    </location>
</feature>
<sequence>ALSIAHGDGRFARLIQQLAKTDLLVLDDWGLEKLTLTQRNDMLEIMEDRHGSRSTLITSQVPINQWHKSIGDATLADAILDRLLHNSHKLKLKGESMRKAMSKIDVFDHQEC</sequence>
<evidence type="ECO:0000259" key="1">
    <source>
        <dbReference type="Pfam" id="PF01695"/>
    </source>
</evidence>
<gene>
    <name evidence="2" type="ORF">LCGC14_2293810</name>
</gene>
<evidence type="ECO:0000313" key="2">
    <source>
        <dbReference type="EMBL" id="KKL51604.1"/>
    </source>
</evidence>
<feature type="domain" description="IstB-like ATP-binding" evidence="1">
    <location>
        <begin position="2"/>
        <end position="101"/>
    </location>
</feature>
<dbReference type="SUPFAM" id="SSF52540">
    <property type="entry name" value="P-loop containing nucleoside triphosphate hydrolases"/>
    <property type="match status" value="1"/>
</dbReference>
<dbReference type="AlphaFoldDB" id="A0A0F9CQX8"/>
<name>A0A0F9CQX8_9ZZZZ</name>
<accession>A0A0F9CQX8</accession>
<reference evidence="2" key="1">
    <citation type="journal article" date="2015" name="Nature">
        <title>Complex archaea that bridge the gap between prokaryotes and eukaryotes.</title>
        <authorList>
            <person name="Spang A."/>
            <person name="Saw J.H."/>
            <person name="Jorgensen S.L."/>
            <person name="Zaremba-Niedzwiedzka K."/>
            <person name="Martijn J."/>
            <person name="Lind A.E."/>
            <person name="van Eijk R."/>
            <person name="Schleper C."/>
            <person name="Guy L."/>
            <person name="Ettema T.J."/>
        </authorList>
    </citation>
    <scope>NUCLEOTIDE SEQUENCE</scope>
</reference>
<dbReference type="InterPro" id="IPR027417">
    <property type="entry name" value="P-loop_NTPase"/>
</dbReference>
<comment type="caution">
    <text evidence="2">The sequence shown here is derived from an EMBL/GenBank/DDBJ whole genome shotgun (WGS) entry which is preliminary data.</text>
</comment>
<dbReference type="GO" id="GO:0005524">
    <property type="term" value="F:ATP binding"/>
    <property type="evidence" value="ECO:0007669"/>
    <property type="project" value="InterPro"/>
</dbReference>
<dbReference type="Gene3D" id="3.40.50.300">
    <property type="entry name" value="P-loop containing nucleotide triphosphate hydrolases"/>
    <property type="match status" value="1"/>
</dbReference>
<dbReference type="Pfam" id="PF01695">
    <property type="entry name" value="IstB_IS21"/>
    <property type="match status" value="1"/>
</dbReference>
<protein>
    <recommendedName>
        <fullName evidence="1">IstB-like ATP-binding domain-containing protein</fullName>
    </recommendedName>
</protein>
<dbReference type="EMBL" id="LAZR01032190">
    <property type="protein sequence ID" value="KKL51604.1"/>
    <property type="molecule type" value="Genomic_DNA"/>
</dbReference>
<organism evidence="2">
    <name type="scientific">marine sediment metagenome</name>
    <dbReference type="NCBI Taxonomy" id="412755"/>
    <lineage>
        <taxon>unclassified sequences</taxon>
        <taxon>metagenomes</taxon>
        <taxon>ecological metagenomes</taxon>
    </lineage>
</organism>
<dbReference type="InterPro" id="IPR002611">
    <property type="entry name" value="IstB_ATP-bd"/>
</dbReference>
<proteinExistence type="predicted"/>